<dbReference type="GO" id="GO:0046983">
    <property type="term" value="F:protein dimerization activity"/>
    <property type="evidence" value="ECO:0007669"/>
    <property type="project" value="InterPro"/>
</dbReference>
<evidence type="ECO:0000256" key="3">
    <source>
        <dbReference type="ARBA" id="ARBA00015972"/>
    </source>
</evidence>
<dbReference type="NCBIfam" id="TIGR02027">
    <property type="entry name" value="rpoA"/>
    <property type="match status" value="1"/>
</dbReference>
<dbReference type="GO" id="GO:0000428">
    <property type="term" value="C:DNA-directed RNA polymerase complex"/>
    <property type="evidence" value="ECO:0007669"/>
    <property type="project" value="UniProtKB-KW"/>
</dbReference>
<dbReference type="CDD" id="cd06928">
    <property type="entry name" value="RNAP_alpha_NTD"/>
    <property type="match status" value="1"/>
</dbReference>
<feature type="region of interest" description="Alpha N-terminal domain (alpha-NTD)" evidence="11">
    <location>
        <begin position="1"/>
        <end position="228"/>
    </location>
</feature>
<dbReference type="InterPro" id="IPR036643">
    <property type="entry name" value="RNApol_insert_sf"/>
</dbReference>
<dbReference type="GO" id="GO:0005737">
    <property type="term" value="C:cytoplasm"/>
    <property type="evidence" value="ECO:0007669"/>
    <property type="project" value="UniProtKB-ARBA"/>
</dbReference>
<comment type="catalytic activity">
    <reaction evidence="10 11">
        <text>RNA(n) + a ribonucleoside 5'-triphosphate = RNA(n+1) + diphosphate</text>
        <dbReference type="Rhea" id="RHEA:21248"/>
        <dbReference type="Rhea" id="RHEA-COMP:14527"/>
        <dbReference type="Rhea" id="RHEA-COMP:17342"/>
        <dbReference type="ChEBI" id="CHEBI:33019"/>
        <dbReference type="ChEBI" id="CHEBI:61557"/>
        <dbReference type="ChEBI" id="CHEBI:140395"/>
        <dbReference type="EC" id="2.7.7.6"/>
    </reaction>
</comment>
<feature type="domain" description="DNA-directed RNA polymerase RpoA/D/Rpb3-type" evidence="12">
    <location>
        <begin position="20"/>
        <end position="230"/>
    </location>
</feature>
<organism evidence="13">
    <name type="scientific">candidate division WOR-3 bacterium</name>
    <dbReference type="NCBI Taxonomy" id="2052148"/>
    <lineage>
        <taxon>Bacteria</taxon>
        <taxon>Bacteria division WOR-3</taxon>
    </lineage>
</organism>
<dbReference type="SMART" id="SM00662">
    <property type="entry name" value="RPOLD"/>
    <property type="match status" value="1"/>
</dbReference>
<dbReference type="Gene3D" id="1.10.150.20">
    <property type="entry name" value="5' to 3' exonuclease, C-terminal subdomain"/>
    <property type="match status" value="1"/>
</dbReference>
<keyword evidence="6 11" id="KW-0548">Nucleotidyltransferase</keyword>
<comment type="domain">
    <text evidence="11">The N-terminal domain is essential for RNAP assembly and basal transcription, whereas the C-terminal domain is involved in interaction with transcriptional regulators and with upstream promoter elements.</text>
</comment>
<evidence type="ECO:0000256" key="4">
    <source>
        <dbReference type="ARBA" id="ARBA00022478"/>
    </source>
</evidence>
<dbReference type="NCBIfam" id="NF003513">
    <property type="entry name" value="PRK05182.1-2"/>
    <property type="match status" value="1"/>
</dbReference>
<comment type="similarity">
    <text evidence="1 11">Belongs to the RNA polymerase alpha chain family.</text>
</comment>
<evidence type="ECO:0000256" key="11">
    <source>
        <dbReference type="HAMAP-Rule" id="MF_00059"/>
    </source>
</evidence>
<reference evidence="13" key="1">
    <citation type="journal article" date="2020" name="mSystems">
        <title>Genome- and Community-Level Interaction Insights into Carbon Utilization and Element Cycling Functions of Hydrothermarchaeota in Hydrothermal Sediment.</title>
        <authorList>
            <person name="Zhou Z."/>
            <person name="Liu Y."/>
            <person name="Xu W."/>
            <person name="Pan J."/>
            <person name="Luo Z.H."/>
            <person name="Li M."/>
        </authorList>
    </citation>
    <scope>NUCLEOTIDE SEQUENCE [LARGE SCALE GENOMIC DNA]</scope>
    <source>
        <strain evidence="13">HyVt-94</strain>
    </source>
</reference>
<proteinExistence type="inferred from homology"/>
<feature type="region of interest" description="Alpha C-terminal domain (alpha-CTD)" evidence="11">
    <location>
        <begin position="251"/>
        <end position="322"/>
    </location>
</feature>
<evidence type="ECO:0000256" key="9">
    <source>
        <dbReference type="ARBA" id="ARBA00033070"/>
    </source>
</evidence>
<comment type="subunit">
    <text evidence="11">Homodimer. The RNAP catalytic core consists of 2 alpha, 1 beta, 1 beta' and 1 omega subunit. When a sigma factor is associated with the core the holoenzyme is formed, which can initiate transcription.</text>
</comment>
<keyword evidence="4 11" id="KW-0240">DNA-directed RNA polymerase</keyword>
<accession>A0A7C5I0A1</accession>
<protein>
    <recommendedName>
        <fullName evidence="3 11">DNA-directed RNA polymerase subunit alpha</fullName>
        <shortName evidence="11">RNAP subunit alpha</shortName>
        <ecNumber evidence="2 11">2.7.7.6</ecNumber>
    </recommendedName>
    <alternativeName>
        <fullName evidence="9 11">RNA polymerase subunit alpha</fullName>
    </alternativeName>
    <alternativeName>
        <fullName evidence="8 11">Transcriptase subunit alpha</fullName>
    </alternativeName>
</protein>
<dbReference type="Gene3D" id="2.170.120.12">
    <property type="entry name" value="DNA-directed RNA polymerase, insert domain"/>
    <property type="match status" value="1"/>
</dbReference>
<dbReference type="InterPro" id="IPR011263">
    <property type="entry name" value="DNA-dir_RNA_pol_RpoA/D/Rpb3"/>
</dbReference>
<dbReference type="Pfam" id="PF01193">
    <property type="entry name" value="RNA_pol_L"/>
    <property type="match status" value="1"/>
</dbReference>
<dbReference type="SUPFAM" id="SSF55257">
    <property type="entry name" value="RBP11-like subunits of RNA polymerase"/>
    <property type="match status" value="1"/>
</dbReference>
<evidence type="ECO:0000256" key="1">
    <source>
        <dbReference type="ARBA" id="ARBA00007123"/>
    </source>
</evidence>
<dbReference type="SUPFAM" id="SSF47789">
    <property type="entry name" value="C-terminal domain of RNA polymerase alpha subunit"/>
    <property type="match status" value="1"/>
</dbReference>
<dbReference type="Gene3D" id="3.30.1360.10">
    <property type="entry name" value="RNA polymerase, RBP11-like subunit"/>
    <property type="match status" value="1"/>
</dbReference>
<dbReference type="EMBL" id="DRTV01000034">
    <property type="protein sequence ID" value="HHF57874.1"/>
    <property type="molecule type" value="Genomic_DNA"/>
</dbReference>
<sequence length="322" mass="37011">MDFEFILPQGVIKEEVKEDYGRFVFSPLERGYGTTVGNALRRVLLSSIPGYAIIAARIDGVYHEFSTVDGVLEDVPQIVLNLKKIRLKFDDTSREEATLIFKAEGKGVFTARNIELPDYVTIVNPDQHIATLTDDKARLYMELIARRGRGYLPSEEISKEGMPEGFIYIDGLFSPVTKVNFTVENVRVKARTDYEKLILEVWTDRTTTPESALDYAVDLLLDAFSRFKKETEAPKKVETVQFEEKEKMKTYLYKNIEFLELSKRTINCLRDAGITEVWQLLSKTEDELLQIKNFGEKSLREIQDKLEKFGLSLGIDVKKYMD</sequence>
<dbReference type="AlphaFoldDB" id="A0A7C5I0A1"/>
<dbReference type="GO" id="GO:0003677">
    <property type="term" value="F:DNA binding"/>
    <property type="evidence" value="ECO:0007669"/>
    <property type="project" value="UniProtKB-UniRule"/>
</dbReference>
<evidence type="ECO:0000256" key="8">
    <source>
        <dbReference type="ARBA" id="ARBA00032524"/>
    </source>
</evidence>
<dbReference type="InterPro" id="IPR011262">
    <property type="entry name" value="DNA-dir_RNA_pol_insert"/>
</dbReference>
<gene>
    <name evidence="11" type="primary">rpoA</name>
    <name evidence="13" type="ORF">ENL41_00435</name>
</gene>
<dbReference type="SUPFAM" id="SSF56553">
    <property type="entry name" value="Insert subdomain of RNA polymerase alpha subunit"/>
    <property type="match status" value="1"/>
</dbReference>
<keyword evidence="7 11" id="KW-0804">Transcription</keyword>
<dbReference type="InterPro" id="IPR011773">
    <property type="entry name" value="DNA-dir_RpoA"/>
</dbReference>
<evidence type="ECO:0000256" key="7">
    <source>
        <dbReference type="ARBA" id="ARBA00023163"/>
    </source>
</evidence>
<evidence type="ECO:0000256" key="6">
    <source>
        <dbReference type="ARBA" id="ARBA00022695"/>
    </source>
</evidence>
<dbReference type="Proteomes" id="UP000886014">
    <property type="component" value="Unassembled WGS sequence"/>
</dbReference>
<dbReference type="Pfam" id="PF03118">
    <property type="entry name" value="RNA_pol_A_CTD"/>
    <property type="match status" value="1"/>
</dbReference>
<dbReference type="InterPro" id="IPR011260">
    <property type="entry name" value="RNAP_asu_C"/>
</dbReference>
<dbReference type="Pfam" id="PF01000">
    <property type="entry name" value="RNA_pol_A_bac"/>
    <property type="match status" value="1"/>
</dbReference>
<evidence type="ECO:0000313" key="13">
    <source>
        <dbReference type="EMBL" id="HHF57874.1"/>
    </source>
</evidence>
<comment type="function">
    <text evidence="11">DNA-dependent RNA polymerase catalyzes the transcription of DNA into RNA using the four ribonucleoside triphosphates as substrates.</text>
</comment>
<evidence type="ECO:0000259" key="12">
    <source>
        <dbReference type="SMART" id="SM00662"/>
    </source>
</evidence>
<evidence type="ECO:0000256" key="2">
    <source>
        <dbReference type="ARBA" id="ARBA00012418"/>
    </source>
</evidence>
<comment type="caution">
    <text evidence="13">The sequence shown here is derived from an EMBL/GenBank/DDBJ whole genome shotgun (WGS) entry which is preliminary data.</text>
</comment>
<name>A0A7C5I0A1_UNCW3</name>
<dbReference type="EC" id="2.7.7.6" evidence="2 11"/>
<dbReference type="NCBIfam" id="NF003519">
    <property type="entry name" value="PRK05182.2-5"/>
    <property type="match status" value="1"/>
</dbReference>
<keyword evidence="5 11" id="KW-0808">Transferase</keyword>
<dbReference type="GO" id="GO:0006351">
    <property type="term" value="P:DNA-templated transcription"/>
    <property type="evidence" value="ECO:0007669"/>
    <property type="project" value="UniProtKB-UniRule"/>
</dbReference>
<dbReference type="InterPro" id="IPR036603">
    <property type="entry name" value="RBP11-like"/>
</dbReference>
<dbReference type="GO" id="GO:0003899">
    <property type="term" value="F:DNA-directed RNA polymerase activity"/>
    <property type="evidence" value="ECO:0007669"/>
    <property type="project" value="UniProtKB-UniRule"/>
</dbReference>
<dbReference type="HAMAP" id="MF_00059">
    <property type="entry name" value="RNApol_bact_RpoA"/>
    <property type="match status" value="1"/>
</dbReference>
<dbReference type="FunFam" id="2.170.120.12:FF:000001">
    <property type="entry name" value="DNA-directed RNA polymerase subunit alpha"/>
    <property type="match status" value="1"/>
</dbReference>
<evidence type="ECO:0000256" key="10">
    <source>
        <dbReference type="ARBA" id="ARBA00048552"/>
    </source>
</evidence>
<evidence type="ECO:0000256" key="5">
    <source>
        <dbReference type="ARBA" id="ARBA00022679"/>
    </source>
</evidence>